<dbReference type="OrthoDB" id="9806939at2"/>
<dbReference type="Pfam" id="PF25973">
    <property type="entry name" value="BSH_CzcB"/>
    <property type="match status" value="1"/>
</dbReference>
<organism evidence="5 6">
    <name type="scientific">Desulfuromonas acetoxidans (strain DSM 684 / 11070)</name>
    <dbReference type="NCBI Taxonomy" id="281689"/>
    <lineage>
        <taxon>Bacteria</taxon>
        <taxon>Pseudomonadati</taxon>
        <taxon>Thermodesulfobacteriota</taxon>
        <taxon>Desulfuromonadia</taxon>
        <taxon>Desulfuromonadales</taxon>
        <taxon>Desulfuromonadaceae</taxon>
        <taxon>Desulfuromonas</taxon>
    </lineage>
</organism>
<reference evidence="5" key="2">
    <citation type="submission" date="2006-05" db="EMBL/GenBank/DDBJ databases">
        <title>Sequencing of the draft genome and assembly of Desulfuromonas acetoxidans DSM 684.</title>
        <authorList>
            <consortium name="US DOE Joint Genome Institute (JGI-PGF)"/>
            <person name="Copeland A."/>
            <person name="Lucas S."/>
            <person name="Lapidus A."/>
            <person name="Barry K."/>
            <person name="Detter J.C."/>
            <person name="Glavina del Rio T."/>
            <person name="Hammon N."/>
            <person name="Israni S."/>
            <person name="Dalin E."/>
            <person name="Tice H."/>
            <person name="Bruce D."/>
            <person name="Pitluck S."/>
            <person name="Richardson P."/>
        </authorList>
    </citation>
    <scope>NUCLEOTIDE SEQUENCE [LARGE SCALE GENOMIC DNA]</scope>
    <source>
        <strain evidence="5">DSM 684</strain>
    </source>
</reference>
<name>Q1K286_DESA6</name>
<keyword evidence="6" id="KW-1185">Reference proteome</keyword>
<dbReference type="SUPFAM" id="SSF55781">
    <property type="entry name" value="GAF domain-like"/>
    <property type="match status" value="1"/>
</dbReference>
<dbReference type="InterPro" id="IPR058647">
    <property type="entry name" value="BSH_CzcB-like"/>
</dbReference>
<evidence type="ECO:0000256" key="1">
    <source>
        <dbReference type="ARBA" id="ARBA00004196"/>
    </source>
</evidence>
<dbReference type="AlphaFoldDB" id="Q1K286"/>
<dbReference type="PANTHER" id="PTHR32347">
    <property type="entry name" value="EFFLUX SYSTEM COMPONENT YKNX-RELATED"/>
    <property type="match status" value="1"/>
</dbReference>
<feature type="domain" description="GAF" evidence="3">
    <location>
        <begin position="176"/>
        <end position="309"/>
    </location>
</feature>
<sequence>METVSAHSLEDDAPQLWEAFTAACSEEDYYQSWLGLQSGWIDGSVQALLVLAAPGGQLSPVAGWPQQGNDPVRLSDVIERVVEEQCGLLVELPERHYGMAYPLFIEDALHAVVAVELTVHDEAQLQHAMEQLQWGTAWLELLVRRRQAEEDQATLFRLKTAVDLLAETLGKEQFDEAAIAFTTELAAASGCERVSLGFMRGGHIKLESVSHSAEVGKKMNLTRAIEQVMEEAVLQRCEVTYPAQDGEVLICREHEALSRQQAMASIATFPLFCRDQYVGALTCERAADQPFTQRDMEFMRSVSSLVAPAMEEKYRLDRPVPVVLWQALCYQLEALFGAGHVGRKLFATIVLGVVIFFTTATGDYRLTADTSLEGAIRRAIVVPFDGYIDQAPGRAGDLVEQGQLLCSLDSRDLHLQKLAKVSQHRQMEQQYQDAVANHDRSQAVIIRAQLEQSQAEMDLLDARLARTSLTAPFSGLVVSGDLSQRLGGAVEQGEVLFEVTPLDAYRVILKVDERRIGDVAVGQHGTLVLSSLPDNRYPFAVDKITPITKAEDGRNYFRVEAHLQQIDDSLRPGMEGVGKIDIDRRKLIAIWARDFVEWLQLTLWTWTS</sequence>
<comment type="caution">
    <text evidence="5">The sequence shown here is derived from an EMBL/GenBank/DDBJ whole genome shotgun (WGS) entry which is preliminary data.</text>
</comment>
<dbReference type="InterPro" id="IPR003018">
    <property type="entry name" value="GAF"/>
</dbReference>
<dbReference type="GO" id="GO:0030313">
    <property type="term" value="C:cell envelope"/>
    <property type="evidence" value="ECO:0007669"/>
    <property type="project" value="UniProtKB-SubCell"/>
</dbReference>
<accession>Q1K286</accession>
<dbReference type="PANTHER" id="PTHR32347:SF23">
    <property type="entry name" value="BLL5650 PROTEIN"/>
    <property type="match status" value="1"/>
</dbReference>
<dbReference type="Gene3D" id="3.30.450.40">
    <property type="match status" value="1"/>
</dbReference>
<keyword evidence="2" id="KW-0175">Coiled coil</keyword>
<evidence type="ECO:0000256" key="2">
    <source>
        <dbReference type="ARBA" id="ARBA00023054"/>
    </source>
</evidence>
<reference evidence="5" key="1">
    <citation type="submission" date="2006-05" db="EMBL/GenBank/DDBJ databases">
        <title>Annotation of the draft genome assembly of Desulfuromonas acetoxidans DSM 684.</title>
        <authorList>
            <consortium name="US DOE Joint Genome Institute (JGI-ORNL)"/>
            <person name="Larimer F."/>
            <person name="Land M."/>
            <person name="Hauser L."/>
        </authorList>
    </citation>
    <scope>NUCLEOTIDE SEQUENCE [LARGE SCALE GENOMIC DNA]</scope>
    <source>
        <strain evidence="5">DSM 684</strain>
    </source>
</reference>
<comment type="subcellular location">
    <subcellularLocation>
        <location evidence="1">Cell envelope</location>
    </subcellularLocation>
</comment>
<protein>
    <submittedName>
        <fullName evidence="5">GAF sensor protein</fullName>
    </submittedName>
</protein>
<dbReference type="InterPro" id="IPR050465">
    <property type="entry name" value="UPF0194_transport"/>
</dbReference>
<dbReference type="Pfam" id="PF01590">
    <property type="entry name" value="GAF"/>
    <property type="match status" value="1"/>
</dbReference>
<proteinExistence type="predicted"/>
<dbReference type="Gene3D" id="2.40.30.170">
    <property type="match status" value="1"/>
</dbReference>
<evidence type="ECO:0000259" key="3">
    <source>
        <dbReference type="Pfam" id="PF01590"/>
    </source>
</evidence>
<feature type="domain" description="CzcB-like barrel-sandwich hybrid" evidence="4">
    <location>
        <begin position="379"/>
        <end position="500"/>
    </location>
</feature>
<evidence type="ECO:0000313" key="5">
    <source>
        <dbReference type="EMBL" id="EAT16553.1"/>
    </source>
</evidence>
<gene>
    <name evidence="5" type="ORF">Dace_2648</name>
</gene>
<evidence type="ECO:0000313" key="6">
    <source>
        <dbReference type="Proteomes" id="UP000005695"/>
    </source>
</evidence>
<evidence type="ECO:0000259" key="4">
    <source>
        <dbReference type="Pfam" id="PF25973"/>
    </source>
</evidence>
<dbReference type="EMBL" id="AAEW02000004">
    <property type="protein sequence ID" value="EAT16553.1"/>
    <property type="molecule type" value="Genomic_DNA"/>
</dbReference>
<dbReference type="InterPro" id="IPR029016">
    <property type="entry name" value="GAF-like_dom_sf"/>
</dbReference>
<dbReference type="RefSeq" id="WP_005998540.1">
    <property type="nucleotide sequence ID" value="NZ_AAEW02000004.1"/>
</dbReference>
<dbReference type="Proteomes" id="UP000005695">
    <property type="component" value="Unassembled WGS sequence"/>
</dbReference>
<dbReference type="SUPFAM" id="SSF111369">
    <property type="entry name" value="HlyD-like secretion proteins"/>
    <property type="match status" value="1"/>
</dbReference>